<dbReference type="GO" id="GO:0046961">
    <property type="term" value="F:proton-transporting ATPase activity, rotational mechanism"/>
    <property type="evidence" value="ECO:0007669"/>
    <property type="project" value="InterPro"/>
</dbReference>
<organism evidence="4 5">
    <name type="scientific">Treponema pedis</name>
    <dbReference type="NCBI Taxonomy" id="409322"/>
    <lineage>
        <taxon>Bacteria</taxon>
        <taxon>Pseudomonadati</taxon>
        <taxon>Spirochaetota</taxon>
        <taxon>Spirochaetia</taxon>
        <taxon>Spirochaetales</taxon>
        <taxon>Treponemataceae</taxon>
        <taxon>Treponema</taxon>
    </lineage>
</organism>
<evidence type="ECO:0000256" key="3">
    <source>
        <dbReference type="ARBA" id="ARBA00023065"/>
    </source>
</evidence>
<name>A0A7S7AX54_9SPIR</name>
<evidence type="ECO:0000313" key="5">
    <source>
        <dbReference type="Proteomes" id="UP000593915"/>
    </source>
</evidence>
<dbReference type="InterPro" id="IPR036906">
    <property type="entry name" value="ATPase_V1_fsu_sf"/>
</dbReference>
<keyword evidence="2" id="KW-0813">Transport</keyword>
<reference evidence="4 5" key="1">
    <citation type="submission" date="2020-09" db="EMBL/GenBank/DDBJ databases">
        <title>Characterization of Treponema spp. from bovine digital dermatitis in Korea.</title>
        <authorList>
            <person name="Espiritu H.M."/>
            <person name="Cho Y.I."/>
            <person name="Mamuad L."/>
        </authorList>
    </citation>
    <scope>NUCLEOTIDE SEQUENCE [LARGE SCALE GENOMIC DNA]</scope>
    <source>
        <strain evidence="4 5">KS1</strain>
    </source>
</reference>
<dbReference type="Pfam" id="PF01990">
    <property type="entry name" value="ATP-synt_F"/>
    <property type="match status" value="2"/>
</dbReference>
<sequence>MSYCIIGERELVVGFSLVGVEGFTANSREEALLAFNKVTGKGNSLAGNVPDEGCKPKILIITEQVSEFLSEELKEWQLKGDYPLVVEIPCLQGKMEGKKTLTDSIREAVGIHV</sequence>
<dbReference type="RefSeq" id="WP_194077528.1">
    <property type="nucleotide sequence ID" value="NZ_CP045670.1"/>
</dbReference>
<evidence type="ECO:0000256" key="1">
    <source>
        <dbReference type="ARBA" id="ARBA00010148"/>
    </source>
</evidence>
<comment type="similarity">
    <text evidence="1">Belongs to the V-ATPase F subunit family.</text>
</comment>
<accession>A0A7S7AX54</accession>
<dbReference type="AlphaFoldDB" id="A0A7S7AX54"/>
<dbReference type="SUPFAM" id="SSF159468">
    <property type="entry name" value="AtpF-like"/>
    <property type="match status" value="1"/>
</dbReference>
<dbReference type="EMBL" id="CP061839">
    <property type="protein sequence ID" value="QOW62030.1"/>
    <property type="molecule type" value="Genomic_DNA"/>
</dbReference>
<proteinExistence type="inferred from homology"/>
<evidence type="ECO:0000256" key="2">
    <source>
        <dbReference type="ARBA" id="ARBA00022448"/>
    </source>
</evidence>
<dbReference type="Gene3D" id="3.40.50.10580">
    <property type="entry name" value="ATPase, V1 complex, subunit F"/>
    <property type="match status" value="1"/>
</dbReference>
<evidence type="ECO:0000313" key="4">
    <source>
        <dbReference type="EMBL" id="QOW62030.1"/>
    </source>
</evidence>
<protein>
    <submittedName>
        <fullName evidence="4">V-type ATP synthase subunit F</fullName>
    </submittedName>
</protein>
<keyword evidence="3" id="KW-0406">Ion transport</keyword>
<gene>
    <name evidence="4" type="ORF">IFE08_06780</name>
</gene>
<dbReference type="Proteomes" id="UP000593915">
    <property type="component" value="Chromosome"/>
</dbReference>
<dbReference type="InterPro" id="IPR008218">
    <property type="entry name" value="ATPase_V1-cplx_f_g_su"/>
</dbReference>